<evidence type="ECO:0000256" key="2">
    <source>
        <dbReference type="ARBA" id="ARBA00007553"/>
    </source>
</evidence>
<keyword evidence="5" id="KW-0749">Sporulation</keyword>
<comment type="caution">
    <text evidence="12">The sequence shown here is derived from an EMBL/GenBank/DDBJ whole genome shotgun (WGS) entry which is preliminary data.</text>
</comment>
<evidence type="ECO:0000256" key="9">
    <source>
        <dbReference type="ARBA" id="ARBA00032390"/>
    </source>
</evidence>
<dbReference type="EMBL" id="JALP01000205">
    <property type="protein sequence ID" value="THG89659.1"/>
    <property type="molecule type" value="Genomic_DNA"/>
</dbReference>
<evidence type="ECO:0000256" key="10">
    <source>
        <dbReference type="SAM" id="MobiDB-lite"/>
    </source>
</evidence>
<reference evidence="12 13" key="1">
    <citation type="submission" date="2014-01" db="EMBL/GenBank/DDBJ databases">
        <title>Draft genome sequencing of Bacillus alcalophilus CGMCC 1.3604.</title>
        <authorList>
            <person name="Yang J."/>
            <person name="Diao L."/>
            <person name="Yang S."/>
        </authorList>
    </citation>
    <scope>NUCLEOTIDE SEQUENCE [LARGE SCALE GENOMIC DNA]</scope>
    <source>
        <strain evidence="12 13">CGMCC 1.3604</strain>
    </source>
</reference>
<dbReference type="SUPFAM" id="SSF47090">
    <property type="entry name" value="PGBD-like"/>
    <property type="match status" value="3"/>
</dbReference>
<evidence type="ECO:0000313" key="12">
    <source>
        <dbReference type="EMBL" id="THG89659.1"/>
    </source>
</evidence>
<dbReference type="AlphaFoldDB" id="A0A4S4K100"/>
<dbReference type="SUPFAM" id="SSF55846">
    <property type="entry name" value="N-acetylmuramoyl-L-alanine amidase-like"/>
    <property type="match status" value="1"/>
</dbReference>
<evidence type="ECO:0000256" key="8">
    <source>
        <dbReference type="ARBA" id="ARBA00030881"/>
    </source>
</evidence>
<dbReference type="EC" id="3.5.1.28" evidence="3"/>
<dbReference type="InterPro" id="IPR002502">
    <property type="entry name" value="Amidase_domain"/>
</dbReference>
<feature type="region of interest" description="Disordered" evidence="10">
    <location>
        <begin position="246"/>
        <end position="277"/>
    </location>
</feature>
<evidence type="ECO:0000256" key="4">
    <source>
        <dbReference type="ARBA" id="ARBA00022801"/>
    </source>
</evidence>
<name>A0A4S4K100_ALKAL</name>
<dbReference type="Pfam" id="PF01510">
    <property type="entry name" value="Amidase_2"/>
    <property type="match status" value="1"/>
</dbReference>
<dbReference type="PANTHER" id="PTHR30417">
    <property type="entry name" value="N-ACETYLMURAMOYL-L-ALANINE AMIDASE AMID"/>
    <property type="match status" value="1"/>
</dbReference>
<dbReference type="Pfam" id="PF01471">
    <property type="entry name" value="PG_binding_1"/>
    <property type="match status" value="3"/>
</dbReference>
<dbReference type="InterPro" id="IPR002477">
    <property type="entry name" value="Peptidoglycan-bd-like"/>
</dbReference>
<organism evidence="12 13">
    <name type="scientific">Alkalihalobacillus alcalophilus ATCC 27647 = CGMCC 1.3604</name>
    <dbReference type="NCBI Taxonomy" id="1218173"/>
    <lineage>
        <taxon>Bacteria</taxon>
        <taxon>Bacillati</taxon>
        <taxon>Bacillota</taxon>
        <taxon>Bacilli</taxon>
        <taxon>Bacillales</taxon>
        <taxon>Bacillaceae</taxon>
        <taxon>Alkalihalobacillus</taxon>
    </lineage>
</organism>
<sequence>MEIRQDFIPTSNRNRPGTRMTPRFITVHETANRRNGANARMHAEYVKNPTTSVSWHYTVDDGATIYQHLPTNEIGWHAGDGGTGQGNRESIGIEICVNSDGDFTEATENAVSLIRFLMEEHGISINNVVPHQRWTGKNCPATLLKIWDSFIAQVRQSPDVDIIEKPEVGGVQTPSNLLRRGSKGEAVRQLQQDLLKVGESLPRFGVDGDFGAETENAVRSFQRKQNITVDGIVGPQTNQALAKALEASPTPPPPTPPAPPAPSPPPASGGGGQKRTLRNIRPMMTGDDVRTVQRAVGAAVDGIFGPNTEQKVREFQRAQGLTADGIVGPKTWAAIENPRTKPTYSRLLTLRSPNMRGDDVREVQRRLGVTADGIFGPNTERAVRNFQRQQGITVDGKVGPVTWNRLF</sequence>
<dbReference type="OrthoDB" id="9812621at2"/>
<feature type="compositionally biased region" description="Pro residues" evidence="10">
    <location>
        <begin position="249"/>
        <end position="267"/>
    </location>
</feature>
<dbReference type="InterPro" id="IPR036505">
    <property type="entry name" value="Amidase/PGRP_sf"/>
</dbReference>
<dbReference type="SMART" id="SM00644">
    <property type="entry name" value="Ami_2"/>
    <property type="match status" value="1"/>
</dbReference>
<dbReference type="GO" id="GO:0030435">
    <property type="term" value="P:sporulation resulting in formation of a cellular spore"/>
    <property type="evidence" value="ECO:0007669"/>
    <property type="project" value="UniProtKB-KW"/>
</dbReference>
<dbReference type="GO" id="GO:0071555">
    <property type="term" value="P:cell wall organization"/>
    <property type="evidence" value="ECO:0007669"/>
    <property type="project" value="UniProtKB-KW"/>
</dbReference>
<comment type="similarity">
    <text evidence="2">Belongs to the N-acetylmuramoyl-L-alanine amidase 2 family.</text>
</comment>
<dbReference type="GO" id="GO:0009254">
    <property type="term" value="P:peptidoglycan turnover"/>
    <property type="evidence" value="ECO:0007669"/>
    <property type="project" value="TreeGrafter"/>
</dbReference>
<dbReference type="GO" id="GO:0009253">
    <property type="term" value="P:peptidoglycan catabolic process"/>
    <property type="evidence" value="ECO:0007669"/>
    <property type="project" value="InterPro"/>
</dbReference>
<dbReference type="GO" id="GO:0030420">
    <property type="term" value="P:establishment of competence for transformation"/>
    <property type="evidence" value="ECO:0007669"/>
    <property type="project" value="UniProtKB-KW"/>
</dbReference>
<keyword evidence="7" id="KW-0961">Cell wall biogenesis/degradation</keyword>
<dbReference type="Gene3D" id="3.40.80.10">
    <property type="entry name" value="Peptidoglycan recognition protein-like"/>
    <property type="match status" value="1"/>
</dbReference>
<evidence type="ECO:0000256" key="6">
    <source>
        <dbReference type="ARBA" id="ARBA00023287"/>
    </source>
</evidence>
<gene>
    <name evidence="12" type="ORF">AJ85_15885</name>
</gene>
<dbReference type="Gene3D" id="1.10.101.10">
    <property type="entry name" value="PGBD-like superfamily/PGBD"/>
    <property type="match status" value="3"/>
</dbReference>
<comment type="catalytic activity">
    <reaction evidence="1">
        <text>Hydrolyzes the link between N-acetylmuramoyl residues and L-amino acid residues in certain cell-wall glycopeptides.</text>
        <dbReference type="EC" id="3.5.1.28"/>
    </reaction>
</comment>
<dbReference type="Proteomes" id="UP000297014">
    <property type="component" value="Unassembled WGS sequence"/>
</dbReference>
<evidence type="ECO:0000256" key="7">
    <source>
        <dbReference type="ARBA" id="ARBA00023316"/>
    </source>
</evidence>
<dbReference type="GO" id="GO:0008745">
    <property type="term" value="F:N-acetylmuramoyl-L-alanine amidase activity"/>
    <property type="evidence" value="ECO:0007669"/>
    <property type="project" value="UniProtKB-EC"/>
</dbReference>
<keyword evidence="6" id="KW-0178">Competence</keyword>
<evidence type="ECO:0000256" key="5">
    <source>
        <dbReference type="ARBA" id="ARBA00022969"/>
    </source>
</evidence>
<evidence type="ECO:0000259" key="11">
    <source>
        <dbReference type="SMART" id="SM00644"/>
    </source>
</evidence>
<dbReference type="InterPro" id="IPR036366">
    <property type="entry name" value="PGBDSf"/>
</dbReference>
<proteinExistence type="inferred from homology"/>
<protein>
    <recommendedName>
        <fullName evidence="3">N-acetylmuramoyl-L-alanine amidase</fullName>
        <ecNumber evidence="3">3.5.1.28</ecNumber>
    </recommendedName>
    <alternativeName>
        <fullName evidence="9">Autolysin</fullName>
    </alternativeName>
    <alternativeName>
        <fullName evidence="8">Cell wall hydrolase</fullName>
    </alternativeName>
</protein>
<accession>A0A4S4K100</accession>
<feature type="region of interest" description="Disordered" evidence="10">
    <location>
        <begin position="1"/>
        <end position="20"/>
    </location>
</feature>
<evidence type="ECO:0000256" key="3">
    <source>
        <dbReference type="ARBA" id="ARBA00011901"/>
    </source>
</evidence>
<evidence type="ECO:0000313" key="13">
    <source>
        <dbReference type="Proteomes" id="UP000297014"/>
    </source>
</evidence>
<dbReference type="CDD" id="cd06583">
    <property type="entry name" value="PGRP"/>
    <property type="match status" value="1"/>
</dbReference>
<dbReference type="InterPro" id="IPR051206">
    <property type="entry name" value="NAMLAA_amidase_2"/>
</dbReference>
<evidence type="ECO:0000256" key="1">
    <source>
        <dbReference type="ARBA" id="ARBA00001561"/>
    </source>
</evidence>
<dbReference type="PANTHER" id="PTHR30417:SF11">
    <property type="entry name" value="N-ACETYLMURAMOYL-L-ALANINE AMIDASE XLYA"/>
    <property type="match status" value="1"/>
</dbReference>
<feature type="domain" description="N-acetylmuramoyl-L-alanine amidase" evidence="11">
    <location>
        <begin position="11"/>
        <end position="157"/>
    </location>
</feature>
<dbReference type="InterPro" id="IPR036365">
    <property type="entry name" value="PGBD-like_sf"/>
</dbReference>
<keyword evidence="4" id="KW-0378">Hydrolase</keyword>